<dbReference type="AlphaFoldDB" id="A0A5R8WRS6"/>
<dbReference type="Pfam" id="PF09113">
    <property type="entry name" value="N-glycanase_C"/>
    <property type="match status" value="1"/>
</dbReference>
<evidence type="ECO:0000313" key="4">
    <source>
        <dbReference type="EMBL" id="TLM93881.1"/>
    </source>
</evidence>
<accession>A0A5R8WRS6</accession>
<keyword evidence="1" id="KW-1015">Disulfide bond</keyword>
<evidence type="ECO:0000259" key="3">
    <source>
        <dbReference type="SMART" id="SM01290"/>
    </source>
</evidence>
<dbReference type="InterPro" id="IPR015196">
    <property type="entry name" value="PngaseF_N"/>
</dbReference>
<evidence type="ECO:0000256" key="2">
    <source>
        <dbReference type="SAM" id="SignalP"/>
    </source>
</evidence>
<reference evidence="4 5" key="1">
    <citation type="submission" date="2019-05" db="EMBL/GenBank/DDBJ databases">
        <title>Hymenobacter edaphi sp. nov., isolated from abandoned arsenic-contaminated farmland soil.</title>
        <authorList>
            <person name="Nie L."/>
        </authorList>
    </citation>
    <scope>NUCLEOTIDE SEQUENCE [LARGE SCALE GENOMIC DNA]</scope>
    <source>
        <strain evidence="4 5">1-3-3-8</strain>
    </source>
</reference>
<dbReference type="OrthoDB" id="6281169at2"/>
<dbReference type="PANTHER" id="PTHR39319">
    <property type="entry name" value="SI:DKEY-256H2.1"/>
    <property type="match status" value="1"/>
</dbReference>
<dbReference type="PANTHER" id="PTHR39319:SF1">
    <property type="entry name" value="SI:DKEY-256H2.1"/>
    <property type="match status" value="1"/>
</dbReference>
<evidence type="ECO:0000256" key="1">
    <source>
        <dbReference type="ARBA" id="ARBA00023157"/>
    </source>
</evidence>
<dbReference type="InterPro" id="IPR015197">
    <property type="entry name" value="PngaseF_C"/>
</dbReference>
<dbReference type="GO" id="GO:0016715">
    <property type="term" value="F:oxidoreductase activity, acting on paired donors, with incorporation or reduction of molecular oxygen, reduced ascorbate as one donor, and incorporation of one atom of oxygen"/>
    <property type="evidence" value="ECO:0007669"/>
    <property type="project" value="InterPro"/>
</dbReference>
<keyword evidence="2" id="KW-0732">Signal</keyword>
<dbReference type="InterPro" id="IPR053251">
    <property type="entry name" value="N-glycanase"/>
</dbReference>
<proteinExistence type="predicted"/>
<feature type="signal peptide" evidence="2">
    <location>
        <begin position="1"/>
        <end position="23"/>
    </location>
</feature>
<dbReference type="InterPro" id="IPR026444">
    <property type="entry name" value="Secre_tail"/>
</dbReference>
<dbReference type="InterPro" id="IPR014784">
    <property type="entry name" value="Cu2_ascorb_mOase-like_C"/>
</dbReference>
<feature type="domain" description="Peptide-N-glycosidase F N-terminal" evidence="3">
    <location>
        <begin position="30"/>
        <end position="153"/>
    </location>
</feature>
<comment type="caution">
    <text evidence="4">The sequence shown here is derived from an EMBL/GenBank/DDBJ whole genome shotgun (WGS) entry which is preliminary data.</text>
</comment>
<organism evidence="4 5">
    <name type="scientific">Hymenobacter jeollabukensis</name>
    <dbReference type="NCBI Taxonomy" id="2025313"/>
    <lineage>
        <taxon>Bacteria</taxon>
        <taxon>Pseudomonadati</taxon>
        <taxon>Bacteroidota</taxon>
        <taxon>Cytophagia</taxon>
        <taxon>Cytophagales</taxon>
        <taxon>Hymenobacteraceae</taxon>
        <taxon>Hymenobacter</taxon>
    </lineage>
</organism>
<evidence type="ECO:0000313" key="5">
    <source>
        <dbReference type="Proteomes" id="UP000305517"/>
    </source>
</evidence>
<dbReference type="SMART" id="SM01290">
    <property type="entry name" value="N-glycanase_N"/>
    <property type="match status" value="1"/>
</dbReference>
<gene>
    <name evidence="4" type="ORF">FDY95_07545</name>
</gene>
<dbReference type="RefSeq" id="WP_138076304.1">
    <property type="nucleotide sequence ID" value="NZ_VAJM01000003.1"/>
</dbReference>
<dbReference type="InterPro" id="IPR008977">
    <property type="entry name" value="PHM/PNGase_F_dom_sf"/>
</dbReference>
<feature type="chain" id="PRO_5024272546" evidence="2">
    <location>
        <begin position="24"/>
        <end position="641"/>
    </location>
</feature>
<dbReference type="NCBIfam" id="TIGR04183">
    <property type="entry name" value="Por_Secre_tail"/>
    <property type="match status" value="1"/>
</dbReference>
<protein>
    <submittedName>
        <fullName evidence="4">T9SS type A sorting domain-containing protein</fullName>
    </submittedName>
</protein>
<dbReference type="Gene3D" id="2.60.120.230">
    <property type="match status" value="2"/>
</dbReference>
<name>A0A5R8WRS6_9BACT</name>
<dbReference type="SUPFAM" id="SSF49742">
    <property type="entry name" value="PHM/PNGase F"/>
    <property type="match status" value="1"/>
</dbReference>
<keyword evidence="5" id="KW-1185">Reference proteome</keyword>
<dbReference type="EMBL" id="VAJM01000003">
    <property type="protein sequence ID" value="TLM93881.1"/>
    <property type="molecule type" value="Genomic_DNA"/>
</dbReference>
<dbReference type="Proteomes" id="UP000305517">
    <property type="component" value="Unassembled WGS sequence"/>
</dbReference>
<dbReference type="Pfam" id="PF18962">
    <property type="entry name" value="Por_Secre_tail"/>
    <property type="match status" value="1"/>
</dbReference>
<sequence length="641" mass="69626">MGKRLLLFLLLLGGLAAAPAARAATGDTTRVVLFSNRPLTRYGNYDTTATLPATGRYRKILLHYVLGRYACPPGTQYCGSWDYTTRVLLMPPANDTVELARIITPYATDWLAQNRRHDFVQDVTDYAPLLKGQRGLRFLYDGYSWGFTLTLYLEFIEGIPPQDAIAVKNVYDGNFLYGSATDLLENHLSAKTVTAPAGSGRTVLKSFITGHGSDSRNCAEFCRKNYTLKLNGTAVATTDLWRADCGLNPVSPQTGTWVYNRSNWCPGSAVAPLYHDITAGLSGGSATVDIDMANYLISNQANVSARWIWQTQAVSYSTPNFTTDAALERIIAPSTDPNFRRDNPICDAPKVTLRNTGSAPLTAATIRYRVGSSPWRTYQWTGSLNFLAQTDVTLPPVPADFAGQSVFKVYVMTPNGQADQNHTNDTLSTRFSPVSVLPPSFVVNMTTNASTISGGLSQTSWTVTDANGQPVASRTGALPNTDYADTLRLAPGCYTLSVNDTGCDGLAWWANPNAGTGSMRLLGLNNAVLNTISGDFGCQAQLRFSVTQALASAPARALAALDVYPNPAQDGRFTLDLNLPARQDVRVQVRSVTGQLVHHTTLAQVQATKRPLDLHQLPAGVYLLECRGQNGLQLHRRLLIP</sequence>